<dbReference type="RefSeq" id="WP_185252080.1">
    <property type="nucleotide sequence ID" value="NZ_JACKXE010000001.1"/>
</dbReference>
<dbReference type="EMBL" id="JACKXE010000001">
    <property type="protein sequence ID" value="MBB6626854.1"/>
    <property type="molecule type" value="Genomic_DNA"/>
</dbReference>
<gene>
    <name evidence="1" type="ORF">H5V45_05925</name>
</gene>
<evidence type="ECO:0000313" key="2">
    <source>
        <dbReference type="Proteomes" id="UP000523955"/>
    </source>
</evidence>
<sequence>MSPDLHPTLTRLDDLARSLAEDPGVLAVLGLGSAGQETDRFDEHSDIDFFVVVDSAATKARYVATTDWLSGFGGTPAYTFRNDPNGRKALMADGLFLEYAVFTEPELSGIPFAGARVVWSRAPLALTSHPGEAAGAFDTVDFHLGEALTNLFVGLHRELRGERLTALRFIQMYAVDHVLALVRLTAPERLSQPDVFEGTRRVERARLDEPLPLDRMCPGYGRSTEAAAAVLGWLEAHHDPDPVIAGAVRALLDGRTTDFRPGPDRRG</sequence>
<protein>
    <submittedName>
        <fullName evidence="1">Uncharacterized protein</fullName>
    </submittedName>
</protein>
<organism evidence="1 2">
    <name type="scientific">Nocardioides luti</name>
    <dbReference type="NCBI Taxonomy" id="2761101"/>
    <lineage>
        <taxon>Bacteria</taxon>
        <taxon>Bacillati</taxon>
        <taxon>Actinomycetota</taxon>
        <taxon>Actinomycetes</taxon>
        <taxon>Propionibacteriales</taxon>
        <taxon>Nocardioidaceae</taxon>
        <taxon>Nocardioides</taxon>
    </lineage>
</organism>
<dbReference type="InterPro" id="IPR043519">
    <property type="entry name" value="NT_sf"/>
</dbReference>
<comment type="caution">
    <text evidence="1">The sequence shown here is derived from an EMBL/GenBank/DDBJ whole genome shotgun (WGS) entry which is preliminary data.</text>
</comment>
<dbReference type="Gene3D" id="3.30.460.10">
    <property type="entry name" value="Beta Polymerase, domain 2"/>
    <property type="match status" value="1"/>
</dbReference>
<evidence type="ECO:0000313" key="1">
    <source>
        <dbReference type="EMBL" id="MBB6626854.1"/>
    </source>
</evidence>
<dbReference type="SUPFAM" id="SSF81301">
    <property type="entry name" value="Nucleotidyltransferase"/>
    <property type="match status" value="1"/>
</dbReference>
<name>A0A7X0RH04_9ACTN</name>
<reference evidence="1 2" key="1">
    <citation type="submission" date="2020-08" db="EMBL/GenBank/DDBJ databases">
        <authorList>
            <person name="Seo M.-J."/>
        </authorList>
    </citation>
    <scope>NUCLEOTIDE SEQUENCE [LARGE SCALE GENOMIC DNA]</scope>
    <source>
        <strain evidence="1 2">KIGAM211</strain>
    </source>
</reference>
<dbReference type="AlphaFoldDB" id="A0A7X0RH04"/>
<dbReference type="Proteomes" id="UP000523955">
    <property type="component" value="Unassembled WGS sequence"/>
</dbReference>
<proteinExistence type="predicted"/>
<keyword evidence="2" id="KW-1185">Reference proteome</keyword>
<accession>A0A7X0RH04</accession>